<dbReference type="PANTHER" id="PTHR22796">
    <property type="entry name" value="URG4-RELATED"/>
    <property type="match status" value="1"/>
</dbReference>
<dbReference type="Pfam" id="PF25683">
    <property type="entry name" value="URGCP_GTPase"/>
    <property type="match status" value="1"/>
</dbReference>
<feature type="region of interest" description="Disordered" evidence="2">
    <location>
        <begin position="416"/>
        <end position="450"/>
    </location>
</feature>
<organism evidence="4 5">
    <name type="scientific">Ceratopteris richardii</name>
    <name type="common">Triangle waterfern</name>
    <dbReference type="NCBI Taxonomy" id="49495"/>
    <lineage>
        <taxon>Eukaryota</taxon>
        <taxon>Viridiplantae</taxon>
        <taxon>Streptophyta</taxon>
        <taxon>Embryophyta</taxon>
        <taxon>Tracheophyta</taxon>
        <taxon>Polypodiopsida</taxon>
        <taxon>Polypodiidae</taxon>
        <taxon>Polypodiales</taxon>
        <taxon>Pteridineae</taxon>
        <taxon>Pteridaceae</taxon>
        <taxon>Parkerioideae</taxon>
        <taxon>Ceratopteris</taxon>
    </lineage>
</organism>
<dbReference type="Proteomes" id="UP000825935">
    <property type="component" value="Chromosome 22"/>
</dbReference>
<feature type="compositionally biased region" description="Low complexity" evidence="2">
    <location>
        <begin position="648"/>
        <end position="658"/>
    </location>
</feature>
<accession>A0A8T2S2S9</accession>
<keyword evidence="1" id="KW-0934">Plastid</keyword>
<evidence type="ECO:0000259" key="3">
    <source>
        <dbReference type="PROSITE" id="PS51717"/>
    </source>
</evidence>
<gene>
    <name evidence="4" type="ORF">KP509_22G012300</name>
</gene>
<dbReference type="GO" id="GO:0005525">
    <property type="term" value="F:GTP binding"/>
    <property type="evidence" value="ECO:0007669"/>
    <property type="project" value="InterPro"/>
</dbReference>
<evidence type="ECO:0000256" key="1">
    <source>
        <dbReference type="ARBA" id="ARBA00022528"/>
    </source>
</evidence>
<dbReference type="PROSITE" id="PS51717">
    <property type="entry name" value="G_VLIG"/>
    <property type="match status" value="1"/>
</dbReference>
<dbReference type="EMBL" id="CM035427">
    <property type="protein sequence ID" value="KAH7306442.1"/>
    <property type="molecule type" value="Genomic_DNA"/>
</dbReference>
<reference evidence="4" key="1">
    <citation type="submission" date="2021-08" db="EMBL/GenBank/DDBJ databases">
        <title>WGS assembly of Ceratopteris richardii.</title>
        <authorList>
            <person name="Marchant D.B."/>
            <person name="Chen G."/>
            <person name="Jenkins J."/>
            <person name="Shu S."/>
            <person name="Leebens-Mack J."/>
            <person name="Grimwood J."/>
            <person name="Schmutz J."/>
            <person name="Soltis P."/>
            <person name="Soltis D."/>
            <person name="Chen Z.-H."/>
        </authorList>
    </citation>
    <scope>NUCLEOTIDE SEQUENCE</scope>
    <source>
        <strain evidence="4">Whitten #5841</strain>
        <tissue evidence="4">Leaf</tissue>
    </source>
</reference>
<evidence type="ECO:0000256" key="2">
    <source>
        <dbReference type="SAM" id="MobiDB-lite"/>
    </source>
</evidence>
<protein>
    <recommendedName>
        <fullName evidence="3">VLIG-type G domain-containing protein</fullName>
    </recommendedName>
</protein>
<keyword evidence="1" id="KW-0150">Chloroplast</keyword>
<feature type="region of interest" description="Disordered" evidence="2">
    <location>
        <begin position="634"/>
        <end position="661"/>
    </location>
</feature>
<dbReference type="InterPro" id="IPR027417">
    <property type="entry name" value="P-loop_NTPase"/>
</dbReference>
<name>A0A8T2S2S9_CERRI</name>
<sequence>MADADSALLSPGIVAKVSGGRALRGFRPVNDAKLQLELRNHEPVCVNDERLGEAKIALLRPPSAASADGDCAIRRTNKGSFYDSRWFARKGDSESFRASVTQKGWSLAAKIHASSALAKTDMEAIFSRKKHSLQDENQHESGGESELYVCESFYIPLYSFQIPRNQMLLSEAALQRALNVQTEPDAEDFFKSFGAFASEGEYILGGVFIKQKIVKLSEYASLDSLLQTNETATKFGLTGAHSNPWFSIDGNIDNAQESSAKSILNDQSSTSVMNLLESTYILGPNDAKDMPEFLEELRHDPEKSVAIIDKSIDDRSTLVGVWELLSKHADGEWAHGNLTPDDQTPLKLKAAAKVLCKWWLQKAKRFVSSLPQNIRAPLFDKTEWDQILIRNEAFLANIPNNQMRLEQQPRYNEDVQRLPKPCIPTGKKLPTHKGKNIAWEGPSKDTEEAQNNVARGTVWETLPSSIWEGVSSLTASNLRSLFSWSSSKGPSQRLSSKGDYDPSTYDINFHYFGDIIVDRELCGDSLLQATDTTIHGSASQSRFNLICARKYLDCLRHRVDSLNHEVKLPPKSTSHDDGYGTEPEDDEIYCQTPMENLMQIIQASDLPTQVAVCNLLLSQRSAFPFVFPVRTNEHQKTKKASDDEDVHSSVSSQGGQSSLRDHCKGENASDAYLFEYTQALSFVDVKLQNERKLCFADDVCLPRVVFVSDRKDGQSHSSIIASRVVQCNFMSQQLHCMMSTERCGIRDFTIIEVGAGFIKTDSSRYIECICINVFGAYENIIHFISQLGAEMLVVEIESANADKQITRLDTVCSELVRWRETGGKPGVNREAKLIWGSETYLVERITKIVYSKFKRSESSQNERYSLSEICSRHFQQGCTHAEATNEMRNCLRQMLEACDFKEMRKQLKLQDRFAYDPEELLPGLQIKEGNNNQEPNSQLREKRELRMAGIMVLARGLYQMSSHALKDASAEVDRLHKECQKSTSRRAYYEAKHEYEKKHVGLENLWRELSIIYRADPVNQHRIPRLAAQHLLDGSPLEIIDGDAGVFSKFWVENVLQQLQTMASKSREKPARIFVMSVIGVQSSGKSTLLNLMFGTQLQTSAGRCTRGVYAQLVPSHREQYDYVLLLDIEGLRSPEFFQLDSNSSIVRDNCLATFGFLPSDVSVFMVSNEDDIGLREILPMVLLAFKGSEIAEKYGQKIRSKIVFVYRSIDTNDQGKIKGSKQKLSRYLKDAAREVGNLKGRLDCGTEDGEAPNYRRPGEEQNQPESPFEDSEVGLRLDFTSDDRYSDIKFFGNLKRGSNPPTDTPEWDYGENVLHLREYLHERVVDDKWEASTFEEWFKRLTMVWDCILTSNFEISFRTQMQYASYLELHEKMNLIKSKVSEMYCEDFKSFEMMVLGAPENASDIHYDASVRSLKLRDFVESQRQEVAKLFHTNKTYNEWKASVLAQWDLFCSQTDHWYQKRVDDLVNGEVKFKQVIEKYQLKCKEEIVNNYDARIWGTEQINSEQMRERFEKLFEEIIRSAESEYRPISANIDKQISDYYKNKHLGDVLDSDRRSFSFFRSSKTVFDERLRQRLDFMIQDELKFEKQYSAPAVDRVIQRTKQILSEAGSKLGKDAKLSGHRWVYKKLIDAMTKIQNRWDEDHNVSKKLQSDEIKEGLQRFFEDVSQGLENSILLANQLERVLKTELKNTFELAVVKRVLRLISFSTLTNQDVIRKVLDYHLLRLCELKQDELVVSFVTLGSKHFTYMLERLVSHQMSETLMKQLWDNLVESLVQCLKEPPNGPTTDDGFISTLSFRLTEVIQDITGGDISLPIALRSIYVRNDHERTTDLSATDFYSKKLPKLCESLQQEPMPNVKDHLVGKVMKEVEVAVDESWRSRCGIRCPGCGSPCHLAKGHNDQKHDTIHQPAGLNGMRWKDEDTLVERSCSTMVNDEQILWYRGGSRPPIPYSDFCIHFPEWSKPMGIENNNFSKQVREFVFFNYQDQLVHWFMRGASGRTFQQAKNIPASYNHNPKELQDKLELLLRRNFAKKEDFNTFMDVLLS</sequence>
<feature type="region of interest" description="Disordered" evidence="2">
    <location>
        <begin position="1242"/>
        <end position="1273"/>
    </location>
</feature>
<comment type="caution">
    <text evidence="4">The sequence shown here is derived from an EMBL/GenBank/DDBJ whole genome shotgun (WGS) entry which is preliminary data.</text>
</comment>
<dbReference type="PANTHER" id="PTHR22796:SF1">
    <property type="entry name" value="VWFA DOMAIN-CONTAINING PROTEIN"/>
    <property type="match status" value="1"/>
</dbReference>
<evidence type="ECO:0000313" key="5">
    <source>
        <dbReference type="Proteomes" id="UP000825935"/>
    </source>
</evidence>
<evidence type="ECO:0000313" key="4">
    <source>
        <dbReference type="EMBL" id="KAH7306442.1"/>
    </source>
</evidence>
<dbReference type="OrthoDB" id="1597724at2759"/>
<dbReference type="InterPro" id="IPR030383">
    <property type="entry name" value="G_VLIG_dom"/>
</dbReference>
<dbReference type="Gene3D" id="3.40.50.300">
    <property type="entry name" value="P-loop containing nucleotide triphosphate hydrolases"/>
    <property type="match status" value="1"/>
</dbReference>
<keyword evidence="5" id="KW-1185">Reference proteome</keyword>
<dbReference type="SUPFAM" id="SSF52540">
    <property type="entry name" value="P-loop containing nucleoside triphosphate hydrolases"/>
    <property type="match status" value="1"/>
</dbReference>
<feature type="domain" description="VLIG-type G" evidence="3">
    <location>
        <begin position="1070"/>
        <end position="1343"/>
    </location>
</feature>
<proteinExistence type="predicted"/>